<evidence type="ECO:0000256" key="6">
    <source>
        <dbReference type="ARBA" id="ARBA00023125"/>
    </source>
</evidence>
<dbReference type="InterPro" id="IPR007696">
    <property type="entry name" value="DNA_mismatch_repair_MutS_core"/>
</dbReference>
<dbReference type="SUPFAM" id="SSF55271">
    <property type="entry name" value="DNA repair protein MutS, domain I"/>
    <property type="match status" value="1"/>
</dbReference>
<dbReference type="NCBIfam" id="NF003810">
    <property type="entry name" value="PRK05399.1"/>
    <property type="match status" value="1"/>
</dbReference>
<dbReference type="PROSITE" id="PS00486">
    <property type="entry name" value="DNA_MISMATCH_REPAIR_2"/>
    <property type="match status" value="1"/>
</dbReference>
<keyword evidence="5" id="KW-0067">ATP-binding</keyword>
<dbReference type="Gene3D" id="3.40.50.300">
    <property type="entry name" value="P-loop containing nucleotide triphosphate hydrolases"/>
    <property type="match status" value="1"/>
</dbReference>
<evidence type="ECO:0000256" key="1">
    <source>
        <dbReference type="ARBA" id="ARBA00007094"/>
    </source>
</evidence>
<dbReference type="PANTHER" id="PTHR11361:SF122">
    <property type="entry name" value="DNA MISMATCH REPAIR PROTEIN MSH3"/>
    <property type="match status" value="1"/>
</dbReference>
<evidence type="ECO:0000256" key="2">
    <source>
        <dbReference type="ARBA" id="ARBA00022151"/>
    </source>
</evidence>
<dbReference type="OrthoDB" id="121051at2759"/>
<dbReference type="InterPro" id="IPR017261">
    <property type="entry name" value="DNA_mismatch_repair_MutS/MSH"/>
</dbReference>
<evidence type="ECO:0000256" key="9">
    <source>
        <dbReference type="ARBA" id="ARBA00029792"/>
    </source>
</evidence>
<organism evidence="12 13">
    <name type="scientific">Rhizopus oryzae</name>
    <name type="common">Mucormycosis agent</name>
    <name type="synonym">Rhizopus arrhizus var. delemar</name>
    <dbReference type="NCBI Taxonomy" id="64495"/>
    <lineage>
        <taxon>Eukaryota</taxon>
        <taxon>Fungi</taxon>
        <taxon>Fungi incertae sedis</taxon>
        <taxon>Mucoromycota</taxon>
        <taxon>Mucoromycotina</taxon>
        <taxon>Mucoromycetes</taxon>
        <taxon>Mucorales</taxon>
        <taxon>Mucorineae</taxon>
        <taxon>Rhizopodaceae</taxon>
        <taxon>Rhizopus</taxon>
    </lineage>
</organism>
<dbReference type="FunFam" id="1.10.1420.10:FF:000004">
    <property type="entry name" value="DNA mismatch repair protein Msh3"/>
    <property type="match status" value="1"/>
</dbReference>
<dbReference type="Gene3D" id="3.30.420.110">
    <property type="entry name" value="MutS, connector domain"/>
    <property type="match status" value="1"/>
</dbReference>
<dbReference type="Pfam" id="PF00488">
    <property type="entry name" value="MutS_V"/>
    <property type="match status" value="1"/>
</dbReference>
<dbReference type="Gene3D" id="3.40.1170.10">
    <property type="entry name" value="DNA repair protein MutS, domain I"/>
    <property type="match status" value="1"/>
</dbReference>
<evidence type="ECO:0000259" key="11">
    <source>
        <dbReference type="PROSITE" id="PS00486"/>
    </source>
</evidence>
<keyword evidence="3" id="KW-0547">Nucleotide-binding</keyword>
<dbReference type="Pfam" id="PF01624">
    <property type="entry name" value="MutS_I"/>
    <property type="match status" value="1"/>
</dbReference>
<keyword evidence="6" id="KW-0238">DNA-binding</keyword>
<dbReference type="PIRSF" id="PIRSF037677">
    <property type="entry name" value="DNA_mis_repair_Msh6"/>
    <property type="match status" value="1"/>
</dbReference>
<evidence type="ECO:0000313" key="12">
    <source>
        <dbReference type="EMBL" id="KAG1315534.1"/>
    </source>
</evidence>
<dbReference type="EMBL" id="JAANQT010000037">
    <property type="protein sequence ID" value="KAG1315534.1"/>
    <property type="molecule type" value="Genomic_DNA"/>
</dbReference>
<dbReference type="InterPro" id="IPR027417">
    <property type="entry name" value="P-loop_NTPase"/>
</dbReference>
<dbReference type="Pfam" id="PF05188">
    <property type="entry name" value="MutS_II"/>
    <property type="match status" value="1"/>
</dbReference>
<comment type="subunit">
    <text evidence="8">Heterodimer consisting of MSH2-MSH3 (MutS beta). Forms a ternary complex with MutL alpha (MLH1-PMS1).</text>
</comment>
<dbReference type="InterPro" id="IPR016151">
    <property type="entry name" value="DNA_mismatch_repair_MutS_N"/>
</dbReference>
<evidence type="ECO:0000256" key="4">
    <source>
        <dbReference type="ARBA" id="ARBA00022763"/>
    </source>
</evidence>
<name>A0A9P7BX45_RHIOR</name>
<evidence type="ECO:0000313" key="13">
    <source>
        <dbReference type="Proteomes" id="UP000716291"/>
    </source>
</evidence>
<dbReference type="InterPro" id="IPR036187">
    <property type="entry name" value="DNA_mismatch_repair_MutS_sf"/>
</dbReference>
<dbReference type="InterPro" id="IPR045076">
    <property type="entry name" value="MutS"/>
</dbReference>
<gene>
    <name evidence="12" type="ORF">G6F64_000589</name>
</gene>
<reference evidence="12" key="1">
    <citation type="journal article" date="2020" name="Microb. Genom.">
        <title>Genetic diversity of clinical and environmental Mucorales isolates obtained from an investigation of mucormycosis cases among solid organ transplant recipients.</title>
        <authorList>
            <person name="Nguyen M.H."/>
            <person name="Kaul D."/>
            <person name="Muto C."/>
            <person name="Cheng S.J."/>
            <person name="Richter R.A."/>
            <person name="Bruno V.M."/>
            <person name="Liu G."/>
            <person name="Beyhan S."/>
            <person name="Sundermann A.J."/>
            <person name="Mounaud S."/>
            <person name="Pasculle A.W."/>
            <person name="Nierman W.C."/>
            <person name="Driscoll E."/>
            <person name="Cumbie R."/>
            <person name="Clancy C.J."/>
            <person name="Dupont C.L."/>
        </authorList>
    </citation>
    <scope>NUCLEOTIDE SEQUENCE</scope>
    <source>
        <strain evidence="12">GL11</strain>
    </source>
</reference>
<dbReference type="InterPro" id="IPR000432">
    <property type="entry name" value="DNA_mismatch_repair_MutS_C"/>
</dbReference>
<evidence type="ECO:0000256" key="3">
    <source>
        <dbReference type="ARBA" id="ARBA00022741"/>
    </source>
</evidence>
<keyword evidence="4" id="KW-0227">DNA damage</keyword>
<dbReference type="SUPFAM" id="SSF48334">
    <property type="entry name" value="DNA repair protein MutS, domain III"/>
    <property type="match status" value="1"/>
</dbReference>
<dbReference type="GO" id="GO:0005524">
    <property type="term" value="F:ATP binding"/>
    <property type="evidence" value="ECO:0007669"/>
    <property type="project" value="UniProtKB-KW"/>
</dbReference>
<dbReference type="Proteomes" id="UP000716291">
    <property type="component" value="Unassembled WGS sequence"/>
</dbReference>
<protein>
    <recommendedName>
        <fullName evidence="2 10">DNA mismatch repair protein MSH3</fullName>
    </recommendedName>
    <alternativeName>
        <fullName evidence="2 10">DNA mismatch repair protein MSH3</fullName>
    </alternativeName>
    <alternativeName>
        <fullName evidence="9">MutS protein homolog 3</fullName>
    </alternativeName>
</protein>
<evidence type="ECO:0000256" key="5">
    <source>
        <dbReference type="ARBA" id="ARBA00022840"/>
    </source>
</evidence>
<dbReference type="InterPro" id="IPR036678">
    <property type="entry name" value="MutS_con_dom_sf"/>
</dbReference>
<dbReference type="SUPFAM" id="SSF52540">
    <property type="entry name" value="P-loop containing nucleoside triphosphate hydrolases"/>
    <property type="match status" value="1"/>
</dbReference>
<accession>A0A9P7BX45</accession>
<dbReference type="GO" id="GO:0005634">
    <property type="term" value="C:nucleus"/>
    <property type="evidence" value="ECO:0007669"/>
    <property type="project" value="TreeGrafter"/>
</dbReference>
<proteinExistence type="inferred from homology"/>
<dbReference type="InterPro" id="IPR007695">
    <property type="entry name" value="DNA_mismatch_repair_MutS-lik_N"/>
</dbReference>
<dbReference type="FunFam" id="3.40.1170.10:FF:000004">
    <property type="entry name" value="DNA mismatch repair protein"/>
    <property type="match status" value="1"/>
</dbReference>
<dbReference type="GO" id="GO:0140664">
    <property type="term" value="F:ATP-dependent DNA damage sensor activity"/>
    <property type="evidence" value="ECO:0007669"/>
    <property type="project" value="InterPro"/>
</dbReference>
<keyword evidence="7" id="KW-0234">DNA repair</keyword>
<sequence length="872" mass="99504">MKRQATISSYFTPKKTKLEVPQQKNKIETKGLKEDKVLSVEDRKGLHEQFVERLGAVEQAKRQRRMEPVPQKHSPLELQVLELKARYPDCLLLIEVGYKFRFFGEDAKIASRVLHIANMVDRNFYVASIPVHRLSIHVQKLVNAGYKVGIVRQTETAALKAIGSNRNQPFERKLTQMLTKGTIVDEMYEPVMTHASGYLMCLIEERRGGNGPDDRVYTGMVAVQPSTGDIIYDTFEDTFMRNELETRLLHIEPSEILVPRVLSTPTEKLIKHLSTGEGAVRIEQMPLKDTLSVDYNAAVTFISEFYSKSEKAETLPAILELPDIVIKVLAALIRYLKEFDLSSMLHISKRISSFVSKSHMLMNANTLINLEVYRNNINNKEEGSLFSVLDHTRTKFGQRQLRKWVGRPLVDIEKLNERVDAINELLISSNPKKNKLLTLLKQLPDVEKGLCRIYYGRSSPAELVQVLDALLAVSNLFSTDVEPQFKSELLNRLFNALPSIHHDVSYYREMIDPTYASDKTKFFKSEAKWPDIPREKNNIKFVEGLLYDHLEELKTMTNLSNLKYVEVAGIEFLLEVENTKARLVPADWIKISGTKAVSRFHSRYIIQQLKEREQHKERLLLLTEKAFKDLLGEISEKYESFRDVVSCLAQLDCLLSLVATASQANYVRPHFTEERKIDVKQGRHPIIEKLTSYVSNDIQFSDSQTTMVLTGPNMGGKSSYIRQIALICMMGQIGSFVPAESATLCMLDAIYTRMGASDNMMRGESTFMVELHETSDIMRLATPRSLVILDELGRGTSTHDGQAIAYAVLQHFIQHVQSFTVFVTHYPSLSQLATQFSDKANNYYMDYIEEENNEGMYINYALQNGNLADTFV</sequence>
<dbReference type="GO" id="GO:0006312">
    <property type="term" value="P:mitotic recombination"/>
    <property type="evidence" value="ECO:0007669"/>
    <property type="project" value="TreeGrafter"/>
</dbReference>
<dbReference type="SMART" id="SM00534">
    <property type="entry name" value="MUTSac"/>
    <property type="match status" value="1"/>
</dbReference>
<dbReference type="GO" id="GO:0030983">
    <property type="term" value="F:mismatched DNA binding"/>
    <property type="evidence" value="ECO:0007669"/>
    <property type="project" value="InterPro"/>
</dbReference>
<keyword evidence="13" id="KW-1185">Reference proteome</keyword>
<comment type="similarity">
    <text evidence="1">Belongs to the DNA mismatch repair MutS family. MSH3 subfamily.</text>
</comment>
<evidence type="ECO:0000256" key="10">
    <source>
        <dbReference type="ARBA" id="ARBA00073774"/>
    </source>
</evidence>
<evidence type="ECO:0000256" key="8">
    <source>
        <dbReference type="ARBA" id="ARBA00025902"/>
    </source>
</evidence>
<dbReference type="Pfam" id="PF05192">
    <property type="entry name" value="MutS_III"/>
    <property type="match status" value="1"/>
</dbReference>
<comment type="caution">
    <text evidence="12">The sequence shown here is derived from an EMBL/GenBank/DDBJ whole genome shotgun (WGS) entry which is preliminary data.</text>
</comment>
<evidence type="ECO:0000256" key="7">
    <source>
        <dbReference type="ARBA" id="ARBA00023204"/>
    </source>
</evidence>
<dbReference type="SMART" id="SM00533">
    <property type="entry name" value="MUTSd"/>
    <property type="match status" value="1"/>
</dbReference>
<dbReference type="Gene3D" id="1.10.1420.10">
    <property type="match status" value="2"/>
</dbReference>
<dbReference type="InterPro" id="IPR007860">
    <property type="entry name" value="DNA_mmatch_repair_MutS_con_dom"/>
</dbReference>
<feature type="domain" description="DNA mismatch repair proteins mutS family" evidence="11">
    <location>
        <begin position="785"/>
        <end position="801"/>
    </location>
</feature>
<dbReference type="PANTHER" id="PTHR11361">
    <property type="entry name" value="DNA MISMATCH REPAIR PROTEIN MUTS FAMILY MEMBER"/>
    <property type="match status" value="1"/>
</dbReference>
<dbReference type="AlphaFoldDB" id="A0A9P7BX45"/>
<dbReference type="GO" id="GO:0006298">
    <property type="term" value="P:mismatch repair"/>
    <property type="evidence" value="ECO:0007669"/>
    <property type="project" value="InterPro"/>
</dbReference>
<dbReference type="SUPFAM" id="SSF53150">
    <property type="entry name" value="DNA repair protein MutS, domain II"/>
    <property type="match status" value="1"/>
</dbReference>